<dbReference type="RefSeq" id="WP_141387878.1">
    <property type="nucleotide sequence ID" value="NZ_BJNQ01000025.1"/>
</dbReference>
<dbReference type="EMBL" id="BJNQ01000025">
    <property type="protein sequence ID" value="GEC76754.1"/>
    <property type="molecule type" value="Genomic_DNA"/>
</dbReference>
<dbReference type="GO" id="GO:0033072">
    <property type="term" value="P:vancomycin biosynthetic process"/>
    <property type="evidence" value="ECO:0007669"/>
    <property type="project" value="UniProtKB-ARBA"/>
</dbReference>
<accession>A0A4Y4BCF2</accession>
<feature type="domain" description="Glycosyltransferase family 28 N-terminal" evidence="1">
    <location>
        <begin position="5"/>
        <end position="131"/>
    </location>
</feature>
<dbReference type="CDD" id="cd03784">
    <property type="entry name" value="GT1_Gtf-like"/>
    <property type="match status" value="1"/>
</dbReference>
<dbReference type="InterPro" id="IPR050426">
    <property type="entry name" value="Glycosyltransferase_28"/>
</dbReference>
<dbReference type="GO" id="GO:0016758">
    <property type="term" value="F:hexosyltransferase activity"/>
    <property type="evidence" value="ECO:0007669"/>
    <property type="project" value="InterPro"/>
</dbReference>
<proteinExistence type="predicted"/>
<protein>
    <submittedName>
        <fullName evidence="3">Glycosyl transferase family 1</fullName>
    </submittedName>
</protein>
<evidence type="ECO:0000313" key="3">
    <source>
        <dbReference type="EMBL" id="GEC76754.1"/>
    </source>
</evidence>
<dbReference type="Pfam" id="PF06722">
    <property type="entry name" value="EryCIII-like_C"/>
    <property type="match status" value="1"/>
</dbReference>
<dbReference type="Gene3D" id="3.40.50.2000">
    <property type="entry name" value="Glycogen Phosphorylase B"/>
    <property type="match status" value="2"/>
</dbReference>
<reference evidence="3 4" key="1">
    <citation type="submission" date="2019-06" db="EMBL/GenBank/DDBJ databases">
        <title>Whole genome shotgun sequence of Microbacterium liquefaciens NBRC 15037.</title>
        <authorList>
            <person name="Hosoyama A."/>
            <person name="Uohara A."/>
            <person name="Ohji S."/>
            <person name="Ichikawa N."/>
        </authorList>
    </citation>
    <scope>NUCLEOTIDE SEQUENCE [LARGE SCALE GENOMIC DNA]</scope>
    <source>
        <strain evidence="3 4">NBRC 15037</strain>
    </source>
</reference>
<dbReference type="Proteomes" id="UP000317410">
    <property type="component" value="Unassembled WGS sequence"/>
</dbReference>
<dbReference type="PANTHER" id="PTHR48050">
    <property type="entry name" value="STEROL 3-BETA-GLUCOSYLTRANSFERASE"/>
    <property type="match status" value="1"/>
</dbReference>
<dbReference type="AlphaFoldDB" id="A0A4Y4BCF2"/>
<feature type="domain" description="Erythromycin biosynthesis protein CIII-like C-terminal" evidence="2">
    <location>
        <begin position="297"/>
        <end position="405"/>
    </location>
</feature>
<keyword evidence="3" id="KW-0808">Transferase</keyword>
<evidence type="ECO:0000313" key="4">
    <source>
        <dbReference type="Proteomes" id="UP000317410"/>
    </source>
</evidence>
<dbReference type="InterPro" id="IPR004276">
    <property type="entry name" value="GlycoTrans_28_N"/>
</dbReference>
<dbReference type="Pfam" id="PF03033">
    <property type="entry name" value="Glyco_transf_28"/>
    <property type="match status" value="1"/>
</dbReference>
<dbReference type="FunFam" id="3.40.50.2000:FF:000009">
    <property type="entry name" value="Sterol 3-beta-glucosyltransferase UGT80A2"/>
    <property type="match status" value="1"/>
</dbReference>
<organism evidence="3 4">
    <name type="scientific">Microbacterium maritypicum</name>
    <name type="common">Microbacterium liquefaciens</name>
    <dbReference type="NCBI Taxonomy" id="33918"/>
    <lineage>
        <taxon>Bacteria</taxon>
        <taxon>Bacillati</taxon>
        <taxon>Actinomycetota</taxon>
        <taxon>Actinomycetes</taxon>
        <taxon>Micrococcales</taxon>
        <taxon>Microbacteriaceae</taxon>
        <taxon>Microbacterium</taxon>
    </lineage>
</organism>
<dbReference type="GO" id="GO:0005975">
    <property type="term" value="P:carbohydrate metabolic process"/>
    <property type="evidence" value="ECO:0007669"/>
    <property type="project" value="InterPro"/>
</dbReference>
<dbReference type="SUPFAM" id="SSF53756">
    <property type="entry name" value="UDP-Glycosyltransferase/glycogen phosphorylase"/>
    <property type="match status" value="1"/>
</dbReference>
<dbReference type="PANTHER" id="PTHR48050:SF13">
    <property type="entry name" value="STEROL 3-BETA-GLUCOSYLTRANSFERASE UGT80A2"/>
    <property type="match status" value="1"/>
</dbReference>
<gene>
    <name evidence="3" type="ORF">MLI01_28990</name>
</gene>
<dbReference type="InterPro" id="IPR010610">
    <property type="entry name" value="EryCIII-like_C"/>
</dbReference>
<evidence type="ECO:0000259" key="2">
    <source>
        <dbReference type="Pfam" id="PF06722"/>
    </source>
</evidence>
<dbReference type="InterPro" id="IPR002213">
    <property type="entry name" value="UDP_glucos_trans"/>
</dbReference>
<evidence type="ECO:0000259" key="1">
    <source>
        <dbReference type="Pfam" id="PF03033"/>
    </source>
</evidence>
<dbReference type="GO" id="GO:0008194">
    <property type="term" value="F:UDP-glycosyltransferase activity"/>
    <property type="evidence" value="ECO:0007669"/>
    <property type="project" value="InterPro"/>
</dbReference>
<sequence length="420" mass="45763">MRALVFTFGTRGDVDPYVALASRLQREGHAVTLSAPGVYREDLERRGIRFEPMGDAMHDEMRALMADSRGPVEAATLARRMSQTMRRSLSEQWTVAQKVDPTVIVSHPKALAGVHIAERLGIPFVASLPLPFLTPTRDFAIPFVARRFPGPVNHLSYQFNRFTALAYGGMINRFRTQTLGMRRTSRMSDYLHRDGERVPVLYPFSPHVVPPPADYPDSAHITGYWFPENDSDEWTPPPALREFLEAGPAIYIGFGSMGFGKPSAERSKTVLEAVRHAGVRAVVAKGWGGLDDISDPRIHVIDEAPHRWLFPRVAAVVHHGGAGTTAAGLRAGRPSLICPVLGDQPFWGSRVHALGAGPRPLPLRRATAATLAAGIDELVSTESYADSAETLAQCISGDDGTGEAVRVLERLDAGGAPLTR</sequence>
<name>A0A4Y4BCF2_MICMQ</name>
<comment type="caution">
    <text evidence="3">The sequence shown here is derived from an EMBL/GenBank/DDBJ whole genome shotgun (WGS) entry which is preliminary data.</text>
</comment>